<feature type="compositionally biased region" description="Low complexity" evidence="1">
    <location>
        <begin position="179"/>
        <end position="192"/>
    </location>
</feature>
<dbReference type="AlphaFoldDB" id="A0A183K4Q4"/>
<reference evidence="5" key="1">
    <citation type="submission" date="2016-06" db="UniProtKB">
        <authorList>
            <consortium name="WormBaseParasite"/>
        </authorList>
    </citation>
    <scope>IDENTIFICATION</scope>
</reference>
<evidence type="ECO:0000313" key="3">
    <source>
        <dbReference type="EMBL" id="VDP37919.1"/>
    </source>
</evidence>
<dbReference type="STRING" id="6186.A0A183K4Q4"/>
<proteinExistence type="predicted"/>
<sequence length="199" mass="22769">MIAGDQRSVHTPFVPAEYWSPCVPLIWLPEETPTSNSFIKYRLILLKSQTDLSHERFRPCTYWDSIETEGRGSDSPLRIGALLPTVNAGPMAYAQAFLKLENQSFYPISKVNRLKELFFDFLSTCLVLLTYYYNLMSSVHEAKYRAMRDALDRYRVDLSNLLKEEIIVNEKELRIGPKSSSSSSSSPTTSSSFTMNHIH</sequence>
<evidence type="ECO:0000259" key="2">
    <source>
        <dbReference type="Pfam" id="PF20421"/>
    </source>
</evidence>
<dbReference type="Gene3D" id="1.20.58.740">
    <property type="match status" value="1"/>
</dbReference>
<organism evidence="5">
    <name type="scientific">Schistosoma curassoni</name>
    <dbReference type="NCBI Taxonomy" id="6186"/>
    <lineage>
        <taxon>Eukaryota</taxon>
        <taxon>Metazoa</taxon>
        <taxon>Spiralia</taxon>
        <taxon>Lophotrochozoa</taxon>
        <taxon>Platyhelminthes</taxon>
        <taxon>Trematoda</taxon>
        <taxon>Digenea</taxon>
        <taxon>Strigeidida</taxon>
        <taxon>Schistosomatoidea</taxon>
        <taxon>Schistosomatidae</taxon>
        <taxon>Schistosoma</taxon>
    </lineage>
</organism>
<feature type="domain" description="DOCKER Lobe C" evidence="2">
    <location>
        <begin position="80"/>
        <end position="157"/>
    </location>
</feature>
<dbReference type="Proteomes" id="UP000279833">
    <property type="component" value="Unassembled WGS sequence"/>
</dbReference>
<reference evidence="3 4" key="2">
    <citation type="submission" date="2018-11" db="EMBL/GenBank/DDBJ databases">
        <authorList>
            <consortium name="Pathogen Informatics"/>
        </authorList>
    </citation>
    <scope>NUCLEOTIDE SEQUENCE [LARGE SCALE GENOMIC DNA]</scope>
    <source>
        <strain evidence="3">Dakar</strain>
        <strain evidence="4">Dakar, Senegal</strain>
    </source>
</reference>
<protein>
    <submittedName>
        <fullName evidence="5">DHR-2 domain-containing protein</fullName>
    </submittedName>
</protein>
<dbReference type="WBParaSite" id="SCUD_0000997401-mRNA-1">
    <property type="protein sequence ID" value="SCUD_0000997401-mRNA-1"/>
    <property type="gene ID" value="SCUD_0000997401"/>
</dbReference>
<name>A0A183K4Q4_9TREM</name>
<feature type="region of interest" description="Disordered" evidence="1">
    <location>
        <begin position="176"/>
        <end position="199"/>
    </location>
</feature>
<dbReference type="InterPro" id="IPR046773">
    <property type="entry name" value="DOCKER_Lobe_C"/>
</dbReference>
<dbReference type="InterPro" id="IPR043162">
    <property type="entry name" value="DOCK_C_lobe_C"/>
</dbReference>
<dbReference type="Pfam" id="PF20421">
    <property type="entry name" value="DHR-2_Lobe_C"/>
    <property type="match status" value="1"/>
</dbReference>
<accession>A0A183K4Q4</accession>
<evidence type="ECO:0000313" key="4">
    <source>
        <dbReference type="Proteomes" id="UP000279833"/>
    </source>
</evidence>
<evidence type="ECO:0000256" key="1">
    <source>
        <dbReference type="SAM" id="MobiDB-lite"/>
    </source>
</evidence>
<gene>
    <name evidence="3" type="ORF">SCUD_LOCUS9974</name>
</gene>
<keyword evidence="4" id="KW-1185">Reference proteome</keyword>
<dbReference type="EMBL" id="UZAK01033513">
    <property type="protein sequence ID" value="VDP37919.1"/>
    <property type="molecule type" value="Genomic_DNA"/>
</dbReference>
<evidence type="ECO:0000313" key="5">
    <source>
        <dbReference type="WBParaSite" id="SCUD_0000997401-mRNA-1"/>
    </source>
</evidence>